<dbReference type="InterPro" id="IPR000620">
    <property type="entry name" value="EamA_dom"/>
</dbReference>
<dbReference type="RefSeq" id="WP_207907018.1">
    <property type="nucleotide sequence ID" value="NZ_BAAAFU010000004.1"/>
</dbReference>
<reference evidence="7 8" key="1">
    <citation type="submission" date="2019-03" db="EMBL/GenBank/DDBJ databases">
        <title>Genomic Encyclopedia of Type Strains, Phase IV (KMG-IV): sequencing the most valuable type-strain genomes for metagenomic binning, comparative biology and taxonomic classification.</title>
        <authorList>
            <person name="Goeker M."/>
        </authorList>
    </citation>
    <scope>NUCLEOTIDE SEQUENCE [LARGE SCALE GENOMIC DNA]</scope>
    <source>
        <strain evidence="7 8">DSM 24830</strain>
    </source>
</reference>
<dbReference type="InterPro" id="IPR037185">
    <property type="entry name" value="EmrE-like"/>
</dbReference>
<evidence type="ECO:0000313" key="8">
    <source>
        <dbReference type="Proteomes" id="UP000294887"/>
    </source>
</evidence>
<feature type="transmembrane region" description="Helical" evidence="5">
    <location>
        <begin position="238"/>
        <end position="258"/>
    </location>
</feature>
<dbReference type="AlphaFoldDB" id="A0A4R1EZ64"/>
<comment type="subcellular location">
    <subcellularLocation>
        <location evidence="1">Membrane</location>
        <topology evidence="1">Multi-pass membrane protein</topology>
    </subcellularLocation>
</comment>
<dbReference type="PANTHER" id="PTHR22911">
    <property type="entry name" value="ACYL-MALONYL CONDENSING ENZYME-RELATED"/>
    <property type="match status" value="1"/>
</dbReference>
<dbReference type="SUPFAM" id="SSF103481">
    <property type="entry name" value="Multidrug resistance efflux transporter EmrE"/>
    <property type="match status" value="2"/>
</dbReference>
<feature type="transmembrane region" description="Helical" evidence="5">
    <location>
        <begin position="264"/>
        <end position="282"/>
    </location>
</feature>
<dbReference type="PANTHER" id="PTHR22911:SF6">
    <property type="entry name" value="SOLUTE CARRIER FAMILY 35 MEMBER G1"/>
    <property type="match status" value="1"/>
</dbReference>
<evidence type="ECO:0000259" key="6">
    <source>
        <dbReference type="Pfam" id="PF00892"/>
    </source>
</evidence>
<feature type="transmembrane region" description="Helical" evidence="5">
    <location>
        <begin position="46"/>
        <end position="65"/>
    </location>
</feature>
<feature type="transmembrane region" description="Helical" evidence="5">
    <location>
        <begin position="6"/>
        <end position="26"/>
    </location>
</feature>
<evidence type="ECO:0000256" key="1">
    <source>
        <dbReference type="ARBA" id="ARBA00004141"/>
    </source>
</evidence>
<organism evidence="7 8">
    <name type="scientific">Cocleimonas flava</name>
    <dbReference type="NCBI Taxonomy" id="634765"/>
    <lineage>
        <taxon>Bacteria</taxon>
        <taxon>Pseudomonadati</taxon>
        <taxon>Pseudomonadota</taxon>
        <taxon>Gammaproteobacteria</taxon>
        <taxon>Thiotrichales</taxon>
        <taxon>Thiotrichaceae</taxon>
        <taxon>Cocleimonas</taxon>
    </lineage>
</organism>
<name>A0A4R1EZ64_9GAMM</name>
<evidence type="ECO:0000256" key="5">
    <source>
        <dbReference type="SAM" id="Phobius"/>
    </source>
</evidence>
<keyword evidence="4 5" id="KW-0472">Membrane</keyword>
<evidence type="ECO:0000256" key="4">
    <source>
        <dbReference type="ARBA" id="ARBA00023136"/>
    </source>
</evidence>
<evidence type="ECO:0000256" key="3">
    <source>
        <dbReference type="ARBA" id="ARBA00022989"/>
    </source>
</evidence>
<dbReference type="GO" id="GO:0016020">
    <property type="term" value="C:membrane"/>
    <property type="evidence" value="ECO:0007669"/>
    <property type="project" value="UniProtKB-SubCell"/>
</dbReference>
<keyword evidence="2 5" id="KW-0812">Transmembrane</keyword>
<dbReference type="Proteomes" id="UP000294887">
    <property type="component" value="Unassembled WGS sequence"/>
</dbReference>
<keyword evidence="8" id="KW-1185">Reference proteome</keyword>
<feature type="domain" description="EamA" evidence="6">
    <location>
        <begin position="149"/>
        <end position="279"/>
    </location>
</feature>
<feature type="transmembrane region" description="Helical" evidence="5">
    <location>
        <begin position="210"/>
        <end position="231"/>
    </location>
</feature>
<dbReference type="Pfam" id="PF00892">
    <property type="entry name" value="EamA"/>
    <property type="match status" value="2"/>
</dbReference>
<dbReference type="EMBL" id="SMFQ01000003">
    <property type="protein sequence ID" value="TCJ87177.1"/>
    <property type="molecule type" value="Genomic_DNA"/>
</dbReference>
<feature type="transmembrane region" description="Helical" evidence="5">
    <location>
        <begin position="146"/>
        <end position="167"/>
    </location>
</feature>
<feature type="transmembrane region" description="Helical" evidence="5">
    <location>
        <begin position="85"/>
        <end position="112"/>
    </location>
</feature>
<accession>A0A4R1EZ64</accession>
<feature type="domain" description="EamA" evidence="6">
    <location>
        <begin position="8"/>
        <end position="139"/>
    </location>
</feature>
<comment type="caution">
    <text evidence="7">The sequence shown here is derived from an EMBL/GenBank/DDBJ whole genome shotgun (WGS) entry which is preliminary data.</text>
</comment>
<evidence type="ECO:0000313" key="7">
    <source>
        <dbReference type="EMBL" id="TCJ87177.1"/>
    </source>
</evidence>
<gene>
    <name evidence="7" type="ORF">EV695_1680</name>
</gene>
<evidence type="ECO:0000256" key="2">
    <source>
        <dbReference type="ARBA" id="ARBA00022692"/>
    </source>
</evidence>
<protein>
    <submittedName>
        <fullName evidence="7">EamA domain-containing membrane protein RarD</fullName>
    </submittedName>
</protein>
<keyword evidence="3 5" id="KW-1133">Transmembrane helix</keyword>
<proteinExistence type="predicted"/>
<sequence>MKLTNSVKAMLWMLGAVMSFTSMAIAGREMAVELDTFEIMMYRSMIGLIIVFIIARFTGTLSTITRKRFRLHFIRNVSHFIGQNLWFYAVAIIPFAQVFAFEFSTPIWVALLAPIFLAERLTKIRLLTVVIGFVGILIVAQPGTIVISSGVIAAALCAVAFAGAYIGTKLLSKTESITCIMFWLTAIQLALGIVCAAYDGDVAMPSLATLPLIVLVACAGLFAHFCITSALKLAPVMFVSPIDFLRLPIIALIGASFYNEAINAWVIVGAIIVFSSNLLNIWGENRAKVVS</sequence>
<feature type="transmembrane region" description="Helical" evidence="5">
    <location>
        <begin position="124"/>
        <end position="140"/>
    </location>
</feature>
<feature type="transmembrane region" description="Helical" evidence="5">
    <location>
        <begin position="179"/>
        <end position="198"/>
    </location>
</feature>